<dbReference type="PANTHER" id="PTHR42659">
    <property type="entry name" value="XANTHINE DEHYDROGENASE SUBUNIT C-RELATED"/>
    <property type="match status" value="1"/>
</dbReference>
<dbReference type="EMBL" id="UOEB01000189">
    <property type="protein sequence ID" value="VAV84881.1"/>
    <property type="molecule type" value="Genomic_DNA"/>
</dbReference>
<organism evidence="2">
    <name type="scientific">hydrothermal vent metagenome</name>
    <dbReference type="NCBI Taxonomy" id="652676"/>
    <lineage>
        <taxon>unclassified sequences</taxon>
        <taxon>metagenomes</taxon>
        <taxon>ecological metagenomes</taxon>
    </lineage>
</organism>
<dbReference type="PROSITE" id="PS51387">
    <property type="entry name" value="FAD_PCMH"/>
    <property type="match status" value="1"/>
</dbReference>
<dbReference type="GO" id="GO:0016491">
    <property type="term" value="F:oxidoreductase activity"/>
    <property type="evidence" value="ECO:0007669"/>
    <property type="project" value="InterPro"/>
</dbReference>
<dbReference type="InterPro" id="IPR016169">
    <property type="entry name" value="FAD-bd_PCMH_sub2"/>
</dbReference>
<dbReference type="Gene3D" id="3.30.43.10">
    <property type="entry name" value="Uridine Diphospho-n-acetylenolpyruvylglucosamine Reductase, domain 2"/>
    <property type="match status" value="1"/>
</dbReference>
<dbReference type="InterPro" id="IPR016166">
    <property type="entry name" value="FAD-bd_PCMH"/>
</dbReference>
<dbReference type="Pfam" id="PF00941">
    <property type="entry name" value="FAD_binding_5"/>
    <property type="match status" value="1"/>
</dbReference>
<reference evidence="2" key="1">
    <citation type="submission" date="2018-06" db="EMBL/GenBank/DDBJ databases">
        <authorList>
            <person name="Zhirakovskaya E."/>
        </authorList>
    </citation>
    <scope>NUCLEOTIDE SEQUENCE</scope>
</reference>
<gene>
    <name evidence="2" type="ORF">MNBD_BACTEROID02-1985</name>
</gene>
<proteinExistence type="predicted"/>
<feature type="domain" description="FAD-binding PCMH-type" evidence="1">
    <location>
        <begin position="1"/>
        <end position="216"/>
    </location>
</feature>
<sequence>MITEKTYLIPTKISEAIAMAKANLESFKYLAGGTDIMVNRFQGNEDSPCLIDITKVKELKGVTKEGDYLRIGALEILEELKSKKEIAEEFPMLIKAALSVGAPLLRKTATIGGNVLCENRCLFYNQSQWWREAVGFCLKCDGDICVATQGKKVCYSELVSDTAPALIAMDAEIELIDINSINRVKLESIYTGDGVNPINLSETAILTAIFLPLNREFKTDFYKLRERESLEFTSLTSAVVIDKNGKLKIALSGVDPKVVIVEATVNDKKSELIKKAVKGARAIENDMYSRKYRREMIDVYLNRSFKTLNI</sequence>
<dbReference type="InterPro" id="IPR036318">
    <property type="entry name" value="FAD-bd_PCMH-like_sf"/>
</dbReference>
<dbReference type="PANTHER" id="PTHR42659:SF9">
    <property type="entry name" value="XANTHINE DEHYDROGENASE FAD-BINDING SUBUNIT XDHB-RELATED"/>
    <property type="match status" value="1"/>
</dbReference>
<accession>A0A3B0QXR4</accession>
<dbReference type="InterPro" id="IPR002346">
    <property type="entry name" value="Mopterin_DH_FAD-bd"/>
</dbReference>
<dbReference type="InterPro" id="IPR051312">
    <property type="entry name" value="Diverse_Substr_Oxidored"/>
</dbReference>
<protein>
    <recommendedName>
        <fullName evidence="1">FAD-binding PCMH-type domain-containing protein</fullName>
    </recommendedName>
</protein>
<dbReference type="GO" id="GO:0071949">
    <property type="term" value="F:FAD binding"/>
    <property type="evidence" value="ECO:0007669"/>
    <property type="project" value="InterPro"/>
</dbReference>
<dbReference type="Gene3D" id="3.30.390.50">
    <property type="entry name" value="CO dehydrogenase flavoprotein, C-terminal domain"/>
    <property type="match status" value="1"/>
</dbReference>
<dbReference type="SUPFAM" id="SSF56176">
    <property type="entry name" value="FAD-binding/transporter-associated domain-like"/>
    <property type="match status" value="1"/>
</dbReference>
<evidence type="ECO:0000259" key="1">
    <source>
        <dbReference type="PROSITE" id="PS51387"/>
    </source>
</evidence>
<evidence type="ECO:0000313" key="2">
    <source>
        <dbReference type="EMBL" id="VAV84881.1"/>
    </source>
</evidence>
<dbReference type="SUPFAM" id="SSF55447">
    <property type="entry name" value="CO dehydrogenase flavoprotein C-terminal domain-like"/>
    <property type="match status" value="1"/>
</dbReference>
<dbReference type="Gene3D" id="3.30.465.10">
    <property type="match status" value="2"/>
</dbReference>
<dbReference type="InterPro" id="IPR036683">
    <property type="entry name" value="CO_DH_flav_C_dom_sf"/>
</dbReference>
<dbReference type="InterPro" id="IPR016167">
    <property type="entry name" value="FAD-bd_PCMH_sub1"/>
</dbReference>
<name>A0A3B0QXR4_9ZZZZ</name>
<dbReference type="AlphaFoldDB" id="A0A3B0QXR4"/>